<evidence type="ECO:0000313" key="2">
    <source>
        <dbReference type="EMBL" id="MFG1709179.1"/>
    </source>
</evidence>
<reference evidence="2 3" key="1">
    <citation type="submission" date="2024-10" db="EMBL/GenBank/DDBJ databases">
        <authorList>
            <person name="Topkara A.R."/>
            <person name="Saygin H."/>
        </authorList>
    </citation>
    <scope>NUCLEOTIDE SEQUENCE [LARGE SCALE GENOMIC DNA]</scope>
    <source>
        <strain evidence="2 3">M3C6</strain>
    </source>
</reference>
<feature type="compositionally biased region" description="Polar residues" evidence="1">
    <location>
        <begin position="1"/>
        <end position="14"/>
    </location>
</feature>
<protein>
    <submittedName>
        <fullName evidence="2">Uncharacterized protein</fullName>
    </submittedName>
</protein>
<proteinExistence type="predicted"/>
<feature type="region of interest" description="Disordered" evidence="1">
    <location>
        <begin position="1"/>
        <end position="21"/>
    </location>
</feature>
<keyword evidence="3" id="KW-1185">Reference proteome</keyword>
<evidence type="ECO:0000313" key="3">
    <source>
        <dbReference type="Proteomes" id="UP001603978"/>
    </source>
</evidence>
<organism evidence="2 3">
    <name type="scientific">Nonomuraea marmarensis</name>
    <dbReference type="NCBI Taxonomy" id="3351344"/>
    <lineage>
        <taxon>Bacteria</taxon>
        <taxon>Bacillati</taxon>
        <taxon>Actinomycetota</taxon>
        <taxon>Actinomycetes</taxon>
        <taxon>Streptosporangiales</taxon>
        <taxon>Streptosporangiaceae</taxon>
        <taxon>Nonomuraea</taxon>
    </lineage>
</organism>
<dbReference type="Proteomes" id="UP001603978">
    <property type="component" value="Unassembled WGS sequence"/>
</dbReference>
<evidence type="ECO:0000256" key="1">
    <source>
        <dbReference type="SAM" id="MobiDB-lite"/>
    </source>
</evidence>
<gene>
    <name evidence="2" type="ORF">ACFLIM_38910</name>
</gene>
<sequence>MSVDASTLASSNTGPPKGPDLPFDRKYALVAMHAARHLTCPAFGPLRKLLVGLLLEDGCSPAYAGLHADDLISVACCVIASVEADEPRKVPWPGGQQVHPYVQAMYEMETST</sequence>
<dbReference type="EMBL" id="JBICRM010000034">
    <property type="protein sequence ID" value="MFG1709179.1"/>
    <property type="molecule type" value="Genomic_DNA"/>
</dbReference>
<accession>A0ABW7ASX6</accession>
<dbReference type="RefSeq" id="WP_393173701.1">
    <property type="nucleotide sequence ID" value="NZ_JBICRM010000034.1"/>
</dbReference>
<comment type="caution">
    <text evidence="2">The sequence shown here is derived from an EMBL/GenBank/DDBJ whole genome shotgun (WGS) entry which is preliminary data.</text>
</comment>
<name>A0ABW7ASX6_9ACTN</name>